<keyword evidence="7" id="KW-0067">ATP-binding</keyword>
<protein>
    <submittedName>
        <fullName evidence="11">Type VII secretion protein EccB</fullName>
    </submittedName>
</protein>
<evidence type="ECO:0000256" key="1">
    <source>
        <dbReference type="ARBA" id="ARBA00004162"/>
    </source>
</evidence>
<evidence type="ECO:0000256" key="7">
    <source>
        <dbReference type="ARBA" id="ARBA00022840"/>
    </source>
</evidence>
<evidence type="ECO:0000313" key="12">
    <source>
        <dbReference type="Proteomes" id="UP000733379"/>
    </source>
</evidence>
<dbReference type="NCBIfam" id="TIGR03919">
    <property type="entry name" value="T7SS_EccB"/>
    <property type="match status" value="1"/>
</dbReference>
<keyword evidence="12" id="KW-1185">Reference proteome</keyword>
<accession>A0ABS6AY50</accession>
<organism evidence="11 12">
    <name type="scientific">Nocardia albiluteola</name>
    <dbReference type="NCBI Taxonomy" id="2842303"/>
    <lineage>
        <taxon>Bacteria</taxon>
        <taxon>Bacillati</taxon>
        <taxon>Actinomycetota</taxon>
        <taxon>Actinomycetes</taxon>
        <taxon>Mycobacteriales</taxon>
        <taxon>Nocardiaceae</taxon>
        <taxon>Nocardia</taxon>
    </lineage>
</organism>
<keyword evidence="5" id="KW-0547">Nucleotide-binding</keyword>
<dbReference type="PANTHER" id="PTHR40765:SF2">
    <property type="entry name" value="ESX-2 SECRETION SYSTEM ATPASE ECCB2"/>
    <property type="match status" value="1"/>
</dbReference>
<evidence type="ECO:0000256" key="6">
    <source>
        <dbReference type="ARBA" id="ARBA00022801"/>
    </source>
</evidence>
<dbReference type="InterPro" id="IPR007795">
    <property type="entry name" value="T7SS_EccB"/>
</dbReference>
<dbReference type="Pfam" id="PF05108">
    <property type="entry name" value="T7SS_ESX1_EccB"/>
    <property type="match status" value="1"/>
</dbReference>
<evidence type="ECO:0000256" key="5">
    <source>
        <dbReference type="ARBA" id="ARBA00022741"/>
    </source>
</evidence>
<evidence type="ECO:0000256" key="2">
    <source>
        <dbReference type="ARBA" id="ARBA00008149"/>
    </source>
</evidence>
<evidence type="ECO:0000256" key="4">
    <source>
        <dbReference type="ARBA" id="ARBA00022692"/>
    </source>
</evidence>
<reference evidence="11 12" key="1">
    <citation type="submission" date="2021-06" db="EMBL/GenBank/DDBJ databases">
        <title>Actinomycetes sequencing.</title>
        <authorList>
            <person name="Shan Q."/>
        </authorList>
    </citation>
    <scope>NUCLEOTIDE SEQUENCE [LARGE SCALE GENOMIC DNA]</scope>
    <source>
        <strain evidence="11 12">NEAU-G5</strain>
    </source>
</reference>
<gene>
    <name evidence="11" type="primary">eccB</name>
    <name evidence="11" type="ORF">KO481_15800</name>
</gene>
<dbReference type="Gene3D" id="2.40.50.910">
    <property type="entry name" value="Type VII secretion system EccB, repeat 3 domain"/>
    <property type="match status" value="1"/>
</dbReference>
<evidence type="ECO:0000256" key="10">
    <source>
        <dbReference type="SAM" id="Phobius"/>
    </source>
</evidence>
<keyword evidence="8 10" id="KW-1133">Transmembrane helix</keyword>
<comment type="similarity">
    <text evidence="2">Belongs to the EccB family.</text>
</comment>
<dbReference type="Proteomes" id="UP000733379">
    <property type="component" value="Unassembled WGS sequence"/>
</dbReference>
<sequence length="470" mass="49019">MPSQLTTRAQVNGYLFLIKRLEHALIRRDVRMLHDPMSTQFRSLVAGTVLGMLALGACAVLGLLRPQGSVENAHIILGKGSDGLYVIQNGKLDPVLNLASARLIAGAPETPDSVAESKLTAYPRGPLLGIPGAPTALPGSAVDGSQWTLCQAMTPISGASTLVFAGRPDLTDGARALGHDEALLVSNQGKTYLLFDGKRAELDPENDAVSRALQLQGASVRPIGTALLDATVPVPAIAPPVIPHAGQPGPVRNTRIGQVIQVSDVGTGELYVVLPNGVQRISPLAAEVIRNSDSLGVSQIVTLPPDLLAGIPVLHTLPTDGFPARRPTILPTDPSPVACSSWSRADDNHDAALTLMVGRSWPLPSTANPVQMADGNGSPDRVDAVYLPPFSGEFVRITGIASDSVRKDGLCYISDTGIRYGITDPATAAILGMPKTPKPAPWEIIGRLAGGPMLSKDAAAVAHDTLPTGP</sequence>
<keyword evidence="6" id="KW-0378">Hydrolase</keyword>
<evidence type="ECO:0000313" key="11">
    <source>
        <dbReference type="EMBL" id="MBU3062982.1"/>
    </source>
</evidence>
<name>A0ABS6AY50_9NOCA</name>
<dbReference type="InterPro" id="IPR044857">
    <property type="entry name" value="T7SS_EccB_R1"/>
</dbReference>
<dbReference type="EMBL" id="JAHKNI010000004">
    <property type="protein sequence ID" value="MBU3062982.1"/>
    <property type="molecule type" value="Genomic_DNA"/>
</dbReference>
<comment type="caution">
    <text evidence="11">The sequence shown here is derived from an EMBL/GenBank/DDBJ whole genome shotgun (WGS) entry which is preliminary data.</text>
</comment>
<dbReference type="InterPro" id="IPR042485">
    <property type="entry name" value="T7SS_EccB_R3"/>
</dbReference>
<dbReference type="PANTHER" id="PTHR40765">
    <property type="entry name" value="ESX-2 SECRETION SYSTEM ATPASE ECCB2"/>
    <property type="match status" value="1"/>
</dbReference>
<dbReference type="Gene3D" id="3.30.2390.20">
    <property type="entry name" value="Type VII secretion system EccB, repeat 1 domain"/>
    <property type="match status" value="1"/>
</dbReference>
<feature type="transmembrane region" description="Helical" evidence="10">
    <location>
        <begin position="41"/>
        <end position="64"/>
    </location>
</feature>
<evidence type="ECO:0000256" key="3">
    <source>
        <dbReference type="ARBA" id="ARBA00022475"/>
    </source>
</evidence>
<keyword evidence="4 10" id="KW-0812">Transmembrane</keyword>
<comment type="subcellular location">
    <subcellularLocation>
        <location evidence="1">Cell membrane</location>
        <topology evidence="1">Single-pass membrane protein</topology>
    </subcellularLocation>
</comment>
<evidence type="ECO:0000256" key="8">
    <source>
        <dbReference type="ARBA" id="ARBA00022989"/>
    </source>
</evidence>
<keyword evidence="3" id="KW-1003">Cell membrane</keyword>
<keyword evidence="9 10" id="KW-0472">Membrane</keyword>
<evidence type="ECO:0000256" key="9">
    <source>
        <dbReference type="ARBA" id="ARBA00023136"/>
    </source>
</evidence>
<proteinExistence type="inferred from homology"/>